<accession>A0A3B0Y9F8</accession>
<proteinExistence type="predicted"/>
<organism evidence="2">
    <name type="scientific">hydrothermal vent metagenome</name>
    <dbReference type="NCBI Taxonomy" id="652676"/>
    <lineage>
        <taxon>unclassified sequences</taxon>
        <taxon>metagenomes</taxon>
        <taxon>ecological metagenomes</taxon>
    </lineage>
</organism>
<dbReference type="Gene3D" id="1.10.260.40">
    <property type="entry name" value="lambda repressor-like DNA-binding domains"/>
    <property type="match status" value="1"/>
</dbReference>
<name>A0A3B0Y9F8_9ZZZZ</name>
<dbReference type="PROSITE" id="PS50943">
    <property type="entry name" value="HTH_CROC1"/>
    <property type="match status" value="1"/>
</dbReference>
<evidence type="ECO:0000259" key="1">
    <source>
        <dbReference type="PROSITE" id="PS50943"/>
    </source>
</evidence>
<gene>
    <name evidence="2" type="ORF">MNBD_GAMMA09-3698</name>
</gene>
<dbReference type="InterPro" id="IPR010982">
    <property type="entry name" value="Lambda_DNA-bd_dom_sf"/>
</dbReference>
<dbReference type="Pfam" id="PF01381">
    <property type="entry name" value="HTH_3"/>
    <property type="match status" value="1"/>
</dbReference>
<sequence>AKTLSYEAPYLLYPAAPCFVGEPERPAYKTPISGAARRLAMNARLLRVAHGWSQETLALNAGLDQTFVGAIERAERNITLASAEKLAEAFGMSVADLLTPYRED</sequence>
<dbReference type="GO" id="GO:0003677">
    <property type="term" value="F:DNA binding"/>
    <property type="evidence" value="ECO:0007669"/>
    <property type="project" value="InterPro"/>
</dbReference>
<dbReference type="SMART" id="SM00530">
    <property type="entry name" value="HTH_XRE"/>
    <property type="match status" value="1"/>
</dbReference>
<feature type="domain" description="HTH cro/C1-type" evidence="1">
    <location>
        <begin position="44"/>
        <end position="97"/>
    </location>
</feature>
<dbReference type="CDD" id="cd00093">
    <property type="entry name" value="HTH_XRE"/>
    <property type="match status" value="1"/>
</dbReference>
<evidence type="ECO:0000313" key="2">
    <source>
        <dbReference type="EMBL" id="VAW65244.1"/>
    </source>
</evidence>
<feature type="non-terminal residue" evidence="2">
    <location>
        <position position="1"/>
    </location>
</feature>
<protein>
    <recommendedName>
        <fullName evidence="1">HTH cro/C1-type domain-containing protein</fullName>
    </recommendedName>
</protein>
<dbReference type="InterPro" id="IPR001387">
    <property type="entry name" value="Cro/C1-type_HTH"/>
</dbReference>
<dbReference type="SUPFAM" id="SSF47413">
    <property type="entry name" value="lambda repressor-like DNA-binding domains"/>
    <property type="match status" value="1"/>
</dbReference>
<dbReference type="EMBL" id="UOFI01000065">
    <property type="protein sequence ID" value="VAW65244.1"/>
    <property type="molecule type" value="Genomic_DNA"/>
</dbReference>
<reference evidence="2" key="1">
    <citation type="submission" date="2018-06" db="EMBL/GenBank/DDBJ databases">
        <authorList>
            <person name="Zhirakovskaya E."/>
        </authorList>
    </citation>
    <scope>NUCLEOTIDE SEQUENCE</scope>
</reference>
<dbReference type="AlphaFoldDB" id="A0A3B0Y9F8"/>